<accession>A0A101M029</accession>
<dbReference type="EMBL" id="LKAM01000005">
    <property type="protein sequence ID" value="KUM48420.1"/>
    <property type="molecule type" value="Genomic_DNA"/>
</dbReference>
<protein>
    <submittedName>
        <fullName evidence="1">Uncharacterized protein</fullName>
    </submittedName>
</protein>
<name>A0A101M029_PICGL</name>
<evidence type="ECO:0000313" key="1">
    <source>
        <dbReference type="EMBL" id="KUM48420.1"/>
    </source>
</evidence>
<organism evidence="1">
    <name type="scientific">Picea glauca</name>
    <name type="common">White spruce</name>
    <name type="synonym">Pinus glauca</name>
    <dbReference type="NCBI Taxonomy" id="3330"/>
    <lineage>
        <taxon>Eukaryota</taxon>
        <taxon>Viridiplantae</taxon>
        <taxon>Streptophyta</taxon>
        <taxon>Embryophyta</taxon>
        <taxon>Tracheophyta</taxon>
        <taxon>Spermatophyta</taxon>
        <taxon>Pinopsida</taxon>
        <taxon>Pinidae</taxon>
        <taxon>Conifers I</taxon>
        <taxon>Pinales</taxon>
        <taxon>Pinaceae</taxon>
        <taxon>Picea</taxon>
    </lineage>
</organism>
<reference evidence="1" key="1">
    <citation type="journal article" date="2015" name="Genome Biol. Evol.">
        <title>Organellar Genomes of White Spruce (Picea glauca): Assembly and Annotation.</title>
        <authorList>
            <person name="Jackman S.D."/>
            <person name="Warren R.L."/>
            <person name="Gibb E.A."/>
            <person name="Vandervalk B.P."/>
            <person name="Mohamadi H."/>
            <person name="Chu J."/>
            <person name="Raymond A."/>
            <person name="Pleasance S."/>
            <person name="Coope R."/>
            <person name="Wildung M.R."/>
            <person name="Ritland C.E."/>
            <person name="Bousquet J."/>
            <person name="Jones S.J."/>
            <person name="Bohlmann J."/>
            <person name="Birol I."/>
        </authorList>
    </citation>
    <scope>NUCLEOTIDE SEQUENCE [LARGE SCALE GENOMIC DNA]</scope>
    <source>
        <tissue evidence="1">Flushing bud</tissue>
    </source>
</reference>
<keyword evidence="1" id="KW-0496">Mitochondrion</keyword>
<dbReference type="AlphaFoldDB" id="A0A101M029"/>
<gene>
    <name evidence="1" type="ORF">ABT39_MTgene4435</name>
</gene>
<sequence length="43" mass="5046">MGEWVLHLTHLPLATTPSVQQHVSFLCVPTWLNLILRICWFDE</sequence>
<comment type="caution">
    <text evidence="1">The sequence shown here is derived from an EMBL/GenBank/DDBJ whole genome shotgun (WGS) entry which is preliminary data.</text>
</comment>
<geneLocation type="mitochondrion" evidence="1"/>
<proteinExistence type="predicted"/>